<gene>
    <name evidence="2" type="ORF">GBAR_LOCUS28697</name>
</gene>
<dbReference type="PANTHER" id="PTHR48421">
    <property type="entry name" value="MYCBP-ASSOCIATED PROTEIN"/>
    <property type="match status" value="1"/>
</dbReference>
<keyword evidence="3" id="KW-1185">Reference proteome</keyword>
<dbReference type="AlphaFoldDB" id="A0AA35TQB4"/>
<dbReference type="PANTHER" id="PTHR48421:SF1">
    <property type="entry name" value="MYCBP-ASSOCIATED PROTEIN"/>
    <property type="match status" value="1"/>
</dbReference>
<feature type="region of interest" description="Disordered" evidence="1">
    <location>
        <begin position="417"/>
        <end position="447"/>
    </location>
</feature>
<feature type="compositionally biased region" description="Basic and acidic residues" evidence="1">
    <location>
        <begin position="299"/>
        <end position="342"/>
    </location>
</feature>
<feature type="region of interest" description="Disordered" evidence="1">
    <location>
        <begin position="1"/>
        <end position="28"/>
    </location>
</feature>
<protein>
    <submittedName>
        <fullName evidence="2">MYCBP-associated protein</fullName>
    </submittedName>
</protein>
<accession>A0AA35TQB4</accession>
<dbReference type="EMBL" id="CASHTH010004017">
    <property type="protein sequence ID" value="CAI8052490.1"/>
    <property type="molecule type" value="Genomic_DNA"/>
</dbReference>
<dbReference type="Pfam" id="PF14646">
    <property type="entry name" value="MYCBPAP"/>
    <property type="match status" value="1"/>
</dbReference>
<feature type="region of interest" description="Disordered" evidence="1">
    <location>
        <begin position="268"/>
        <end position="342"/>
    </location>
</feature>
<reference evidence="2" key="1">
    <citation type="submission" date="2023-03" db="EMBL/GenBank/DDBJ databases">
        <authorList>
            <person name="Steffen K."/>
            <person name="Cardenas P."/>
        </authorList>
    </citation>
    <scope>NUCLEOTIDE SEQUENCE</scope>
</reference>
<evidence type="ECO:0000313" key="3">
    <source>
        <dbReference type="Proteomes" id="UP001174909"/>
    </source>
</evidence>
<proteinExistence type="predicted"/>
<organism evidence="2 3">
    <name type="scientific">Geodia barretti</name>
    <name type="common">Barrett's horny sponge</name>
    <dbReference type="NCBI Taxonomy" id="519541"/>
    <lineage>
        <taxon>Eukaryota</taxon>
        <taxon>Metazoa</taxon>
        <taxon>Porifera</taxon>
        <taxon>Demospongiae</taxon>
        <taxon>Heteroscleromorpha</taxon>
        <taxon>Tetractinellida</taxon>
        <taxon>Astrophorina</taxon>
        <taxon>Geodiidae</taxon>
        <taxon>Geodia</taxon>
    </lineage>
</organism>
<name>A0AA35TQB4_GEOBA</name>
<sequence>MTPVWTHWGKKRPTAEDSLSGNEDFAHPSNRMVSQDVVPEMFPQSLEGPALNIRDHLLKWEKSHVQTSQTRSEPVEFRLMFESGVEEEEVTSCLPMENCGTTAIYYSWKRFVQPNPLQTVQAGDVQRFYFDTRGGVLLPGQVQSFPFVFKSTNAGIFTEVWALQTCPLLAGGQTIRITLRGVAFQEDTNKHKREDLERELSHRVAVVAAERLVKQIVNSIATPPHSSPQLLDTLPEEDVFRSQNPHLYYHYNVVLQLKALYDEILRPELTEDENPPPSVDSGPSKKEKGKQAPAGGGGGKKEKEKERGESSGQDKKGKTVKTEPSEKVEIPESPKPVEKPVPDWDLSTHTLLEVVLGIEEDQRREEKLKLLSDLLGELSFPPPSLPRTSSYSLVYQLVSEAVEQVSVSSQRLCKAMGLPQRESCPTKSSLTAADDDQLPGNTSSSGH</sequence>
<dbReference type="Proteomes" id="UP001174909">
    <property type="component" value="Unassembled WGS sequence"/>
</dbReference>
<dbReference type="InterPro" id="IPR013783">
    <property type="entry name" value="Ig-like_fold"/>
</dbReference>
<evidence type="ECO:0000313" key="2">
    <source>
        <dbReference type="EMBL" id="CAI8052490.1"/>
    </source>
</evidence>
<dbReference type="InterPro" id="IPR032707">
    <property type="entry name" value="MYCBPAP"/>
</dbReference>
<comment type="caution">
    <text evidence="2">The sequence shown here is derived from an EMBL/GenBank/DDBJ whole genome shotgun (WGS) entry which is preliminary data.</text>
</comment>
<evidence type="ECO:0000256" key="1">
    <source>
        <dbReference type="SAM" id="MobiDB-lite"/>
    </source>
</evidence>
<dbReference type="Gene3D" id="2.60.40.10">
    <property type="entry name" value="Immunoglobulins"/>
    <property type="match status" value="1"/>
</dbReference>